<dbReference type="RefSeq" id="WP_184097758.1">
    <property type="nucleotide sequence ID" value="NZ_JACHHN010000001.1"/>
</dbReference>
<comment type="caution">
    <text evidence="1">The sequence shown here is derived from an EMBL/GenBank/DDBJ whole genome shotgun (WGS) entry which is preliminary data.</text>
</comment>
<evidence type="ECO:0000313" key="2">
    <source>
        <dbReference type="Proteomes" id="UP000543030"/>
    </source>
</evidence>
<organism evidence="1 2">
    <name type="scientific">Silvimonas terrae</name>
    <dbReference type="NCBI Taxonomy" id="300266"/>
    <lineage>
        <taxon>Bacteria</taxon>
        <taxon>Pseudomonadati</taxon>
        <taxon>Pseudomonadota</taxon>
        <taxon>Betaproteobacteria</taxon>
        <taxon>Neisseriales</taxon>
        <taxon>Chitinibacteraceae</taxon>
        <taxon>Silvimonas</taxon>
    </lineage>
</organism>
<protein>
    <submittedName>
        <fullName evidence="1">Uncharacterized protein</fullName>
    </submittedName>
</protein>
<dbReference type="AlphaFoldDB" id="A0A840RBZ9"/>
<dbReference type="Proteomes" id="UP000543030">
    <property type="component" value="Unassembled WGS sequence"/>
</dbReference>
<sequence length="212" mass="23302">MTTIAFDGKTLAADRCNVVGAMRLTPMCKIDGAGDPLRWFASCGRVDDGELVLQWITNGRKPDERPKLGDDFNGLLVEFIPEFETAVAVKYEETLIPLAVRPPFAIGSGAAYAMAAMALGKSAAEAVELASRLDVFTGARLVASDMECLAKDIYCLIDCFSQGKRHPRDLCFSQPAGQIQAFEPHFEDVDMDSVYTWHVRAHGCSWLRLTCF</sequence>
<name>A0A840RBZ9_9NEIS</name>
<gene>
    <name evidence="1" type="ORF">HNQ50_000804</name>
</gene>
<keyword evidence="2" id="KW-1185">Reference proteome</keyword>
<evidence type="ECO:0000313" key="1">
    <source>
        <dbReference type="EMBL" id="MBB5190094.1"/>
    </source>
</evidence>
<proteinExistence type="predicted"/>
<accession>A0A840RBZ9</accession>
<dbReference type="EMBL" id="JACHHN010000001">
    <property type="protein sequence ID" value="MBB5190094.1"/>
    <property type="molecule type" value="Genomic_DNA"/>
</dbReference>
<reference evidence="1 2" key="1">
    <citation type="submission" date="2020-08" db="EMBL/GenBank/DDBJ databases">
        <title>Genomic Encyclopedia of Type Strains, Phase IV (KMG-IV): sequencing the most valuable type-strain genomes for metagenomic binning, comparative biology and taxonomic classification.</title>
        <authorList>
            <person name="Goeker M."/>
        </authorList>
    </citation>
    <scope>NUCLEOTIDE SEQUENCE [LARGE SCALE GENOMIC DNA]</scope>
    <source>
        <strain evidence="1 2">DSM 18233</strain>
    </source>
</reference>